<proteinExistence type="predicted"/>
<evidence type="ECO:0000313" key="2">
    <source>
        <dbReference type="EMBL" id="UBF22749.1"/>
    </source>
</evidence>
<evidence type="ECO:0000259" key="1">
    <source>
        <dbReference type="PROSITE" id="PS50943"/>
    </source>
</evidence>
<keyword evidence="2" id="KW-0378">Hydrolase</keyword>
<sequence length="187" mass="21768">MKHRDKQWLREQYVEQGRTQREISELADVSQSVISEWIGKFGLRNEDTTDPKYDDPGHLRELYYERGLSTDEIGEAAGLAGRTIRDRFEKHGISTRDMSSAKVNAHRGDPVPIENHEYGYMVWVHTYDGDRDRVYVHRLLAVAKYGFDAVAGKDVHHINECKYDNRESNIELHTRSEHTSLHQSKNE</sequence>
<dbReference type="InterPro" id="IPR044925">
    <property type="entry name" value="His-Me_finger_sf"/>
</dbReference>
<accession>A0AAE9BYC7</accession>
<evidence type="ECO:0000313" key="3">
    <source>
        <dbReference type="Proteomes" id="UP000827260"/>
    </source>
</evidence>
<name>A0AAE9BYC7_9CAUD</name>
<dbReference type="CDD" id="cd00093">
    <property type="entry name" value="HTH_XRE"/>
    <property type="match status" value="1"/>
</dbReference>
<reference evidence="2" key="1">
    <citation type="submission" date="2021-05" db="EMBL/GenBank/DDBJ databases">
        <title>Diversity, taxonomy and evolution of archaeal viruses of the class Caudoviricetes.</title>
        <authorList>
            <person name="Liu Y."/>
            <person name="Demina T.A."/>
            <person name="Roux S."/>
            <person name="Aiewsakun P."/>
            <person name="Kazlauskas D."/>
            <person name="Simmonds P."/>
            <person name="Prangishvili D."/>
            <person name="Oksanen H.M."/>
            <person name="Krupovic M."/>
        </authorList>
    </citation>
    <scope>NUCLEOTIDE SEQUENCE</scope>
    <source>
        <strain evidence="2">HRTV-27/27</strain>
    </source>
</reference>
<dbReference type="InterPro" id="IPR003615">
    <property type="entry name" value="HNH_nuc"/>
</dbReference>
<dbReference type="SUPFAM" id="SSF54060">
    <property type="entry name" value="His-Me finger endonucleases"/>
    <property type="match status" value="1"/>
</dbReference>
<protein>
    <submittedName>
        <fullName evidence="2">HNH endonuclease</fullName>
    </submittedName>
</protein>
<feature type="domain" description="HTH cro/C1-type" evidence="1">
    <location>
        <begin position="9"/>
        <end position="37"/>
    </location>
</feature>
<dbReference type="Proteomes" id="UP000827260">
    <property type="component" value="Segment"/>
</dbReference>
<keyword evidence="3" id="KW-1185">Reference proteome</keyword>
<gene>
    <name evidence="2" type="ORF">HRTV-27_gp56</name>
</gene>
<organism evidence="2 3">
    <name type="scientific">Halorubrum tailed virus 27</name>
    <dbReference type="NCBI Taxonomy" id="2878008"/>
    <lineage>
        <taxon>Viruses</taxon>
        <taxon>Duplodnaviria</taxon>
        <taxon>Heunggongvirae</taxon>
        <taxon>Uroviricota</taxon>
        <taxon>Caudoviricetes</taxon>
        <taxon>Thumleimavirales</taxon>
        <taxon>Hafunaviridae</taxon>
        <taxon>Minorvirus</taxon>
        <taxon>Minorvirus thailandense</taxon>
        <taxon>Minorvirus HRTV27</taxon>
    </lineage>
</organism>
<dbReference type="Pfam" id="PF13392">
    <property type="entry name" value="HNH_3"/>
    <property type="match status" value="1"/>
</dbReference>
<dbReference type="GO" id="GO:0004519">
    <property type="term" value="F:endonuclease activity"/>
    <property type="evidence" value="ECO:0007669"/>
    <property type="project" value="UniProtKB-KW"/>
</dbReference>
<keyword evidence="2" id="KW-0255">Endonuclease</keyword>
<dbReference type="InterPro" id="IPR001387">
    <property type="entry name" value="Cro/C1-type_HTH"/>
</dbReference>
<keyword evidence="2" id="KW-0540">Nuclease</keyword>
<dbReference type="PROSITE" id="PS50943">
    <property type="entry name" value="HTH_CROC1"/>
    <property type="match status" value="1"/>
</dbReference>
<dbReference type="Gene3D" id="3.90.75.20">
    <property type="match status" value="1"/>
</dbReference>
<dbReference type="EMBL" id="MZ334522">
    <property type="protein sequence ID" value="UBF22749.1"/>
    <property type="molecule type" value="Genomic_DNA"/>
</dbReference>